<dbReference type="EMBL" id="LT906441">
    <property type="protein sequence ID" value="SNV32426.1"/>
    <property type="molecule type" value="Genomic_DNA"/>
</dbReference>
<dbReference type="Pfam" id="PF00590">
    <property type="entry name" value="TP_methylase"/>
    <property type="match status" value="1"/>
</dbReference>
<dbReference type="GO" id="GO:0032259">
    <property type="term" value="P:methylation"/>
    <property type="evidence" value="ECO:0007669"/>
    <property type="project" value="UniProtKB-KW"/>
</dbReference>
<dbReference type="FunFam" id="3.30.950.10:FF:000001">
    <property type="entry name" value="Siroheme synthase"/>
    <property type="match status" value="1"/>
</dbReference>
<evidence type="ECO:0000256" key="1">
    <source>
        <dbReference type="ARBA" id="ARBA00012162"/>
    </source>
</evidence>
<dbReference type="Gene3D" id="3.30.950.10">
    <property type="entry name" value="Methyltransferase, Cobalt-precorrin-4 Transmethylase, Domain 2"/>
    <property type="match status" value="1"/>
</dbReference>
<dbReference type="Proteomes" id="UP000215332">
    <property type="component" value="Chromosome 1"/>
</dbReference>
<keyword evidence="5" id="KW-0627">Porphyrin biosynthesis</keyword>
<reference evidence="7 8" key="1">
    <citation type="submission" date="2017-06" db="EMBL/GenBank/DDBJ databases">
        <authorList>
            <consortium name="Pathogen Informatics"/>
        </authorList>
    </citation>
    <scope>NUCLEOTIDE SEQUENCE [LARGE SCALE GENOMIC DNA]</scope>
    <source>
        <strain evidence="7 8">NCTC11865</strain>
    </source>
</reference>
<keyword evidence="3" id="KW-0808">Transferase</keyword>
<dbReference type="PANTHER" id="PTHR45790">
    <property type="entry name" value="SIROHEME SYNTHASE-RELATED"/>
    <property type="match status" value="1"/>
</dbReference>
<dbReference type="InterPro" id="IPR014776">
    <property type="entry name" value="4pyrrole_Mease_sub2"/>
</dbReference>
<gene>
    <name evidence="7" type="primary">cysG</name>
    <name evidence="7" type="ORF">SAMEA4412665_00797</name>
</gene>
<evidence type="ECO:0000256" key="5">
    <source>
        <dbReference type="ARBA" id="ARBA00023244"/>
    </source>
</evidence>
<protein>
    <recommendedName>
        <fullName evidence="1">uroporphyrinogen-III C-methyltransferase</fullName>
        <ecNumber evidence="1">2.1.1.107</ecNumber>
    </recommendedName>
</protein>
<dbReference type="EC" id="2.1.1.107" evidence="1"/>
<evidence type="ECO:0000313" key="7">
    <source>
        <dbReference type="EMBL" id="SNV32426.1"/>
    </source>
</evidence>
<dbReference type="InterPro" id="IPR006366">
    <property type="entry name" value="CobA/CysG_C"/>
</dbReference>
<keyword evidence="2" id="KW-0489">Methyltransferase</keyword>
<name>A0A239WEA4_9ACTN</name>
<dbReference type="SUPFAM" id="SSF53790">
    <property type="entry name" value="Tetrapyrrole methylase"/>
    <property type="match status" value="1"/>
</dbReference>
<evidence type="ECO:0000256" key="2">
    <source>
        <dbReference type="ARBA" id="ARBA00022603"/>
    </source>
</evidence>
<dbReference type="InterPro" id="IPR000878">
    <property type="entry name" value="4pyrrol_Mease"/>
</dbReference>
<dbReference type="CDD" id="cd11642">
    <property type="entry name" value="SUMT"/>
    <property type="match status" value="1"/>
</dbReference>
<dbReference type="FunFam" id="3.40.1010.10:FF:000001">
    <property type="entry name" value="Siroheme synthase"/>
    <property type="match status" value="1"/>
</dbReference>
<dbReference type="eggNOG" id="COG0007">
    <property type="taxonomic scope" value="Bacteria"/>
</dbReference>
<dbReference type="GO" id="GO:0004851">
    <property type="term" value="F:uroporphyrin-III C-methyltransferase activity"/>
    <property type="evidence" value="ECO:0007669"/>
    <property type="project" value="UniProtKB-EC"/>
</dbReference>
<dbReference type="Gene3D" id="3.40.1010.10">
    <property type="entry name" value="Cobalt-precorrin-4 Transmethylase, Domain 1"/>
    <property type="match status" value="1"/>
</dbReference>
<organism evidence="7 8">
    <name type="scientific">Cutibacterium granulosum</name>
    <dbReference type="NCBI Taxonomy" id="33011"/>
    <lineage>
        <taxon>Bacteria</taxon>
        <taxon>Bacillati</taxon>
        <taxon>Actinomycetota</taxon>
        <taxon>Actinomycetes</taxon>
        <taxon>Propionibacteriales</taxon>
        <taxon>Propionibacteriaceae</taxon>
        <taxon>Cutibacterium</taxon>
    </lineage>
</organism>
<dbReference type="GO" id="GO:0019354">
    <property type="term" value="P:siroheme biosynthetic process"/>
    <property type="evidence" value="ECO:0007669"/>
    <property type="project" value="InterPro"/>
</dbReference>
<sequence length="258" mass="26682">MKHSADLIPGTVTLVGGGPGDPGLVTVAGLQAVQQADVILYDRLAPQDIMDENPDAEKIPVGKVPRGKYVPQEEINLLLVEHAQQGRKVVRLKGGDSFVFGRGGEEWQACAAAGVPVRIIPGVTSCVAGPELAGVPLTHRHMVQGFTVVSGHVAPGDTRSELDWAQIAKTGTTLVILMGVANIGGISEKLQAGGLAPHTPVAVIGDASLPTQQVLTSTLGEVADDMEQAGIKPPAITVVGDVAGLDLEHTSVHEPSDH</sequence>
<dbReference type="NCBIfam" id="NF004790">
    <property type="entry name" value="PRK06136.1"/>
    <property type="match status" value="1"/>
</dbReference>
<dbReference type="KEGG" id="cgrn:4412665_00797"/>
<feature type="domain" description="Tetrapyrrole methylase" evidence="6">
    <location>
        <begin position="11"/>
        <end position="222"/>
    </location>
</feature>
<proteinExistence type="predicted"/>
<evidence type="ECO:0000259" key="6">
    <source>
        <dbReference type="Pfam" id="PF00590"/>
    </source>
</evidence>
<evidence type="ECO:0000256" key="3">
    <source>
        <dbReference type="ARBA" id="ARBA00022679"/>
    </source>
</evidence>
<dbReference type="InterPro" id="IPR035996">
    <property type="entry name" value="4pyrrol_Methylase_sf"/>
</dbReference>
<dbReference type="AlphaFoldDB" id="A0A239WEA4"/>
<evidence type="ECO:0000313" key="8">
    <source>
        <dbReference type="Proteomes" id="UP000215332"/>
    </source>
</evidence>
<dbReference type="InterPro" id="IPR050161">
    <property type="entry name" value="Siro_Cobalamin_biosynth"/>
</dbReference>
<dbReference type="PANTHER" id="PTHR45790:SF3">
    <property type="entry name" value="S-ADENOSYL-L-METHIONINE-DEPENDENT UROPORPHYRINOGEN III METHYLTRANSFERASE, CHLOROPLASTIC"/>
    <property type="match status" value="1"/>
</dbReference>
<keyword evidence="4" id="KW-0949">S-adenosyl-L-methionine</keyword>
<dbReference type="InterPro" id="IPR014777">
    <property type="entry name" value="4pyrrole_Mease_sub1"/>
</dbReference>
<dbReference type="NCBIfam" id="TIGR01469">
    <property type="entry name" value="cobA_cysG_Cterm"/>
    <property type="match status" value="1"/>
</dbReference>
<evidence type="ECO:0000256" key="4">
    <source>
        <dbReference type="ARBA" id="ARBA00022691"/>
    </source>
</evidence>
<dbReference type="RefSeq" id="WP_021106245.1">
    <property type="nucleotide sequence ID" value="NZ_JAWFFS010000001.1"/>
</dbReference>
<accession>A0A239WEA4</accession>